<keyword evidence="1 7" id="KW-0238">DNA-binding</keyword>
<dbReference type="GO" id="GO:0003309">
    <property type="term" value="P:type B pancreatic cell differentiation"/>
    <property type="evidence" value="ECO:0007669"/>
    <property type="project" value="TreeGrafter"/>
</dbReference>
<dbReference type="Proteomes" id="UP000242450">
    <property type="component" value="Chromosome 30"/>
</dbReference>
<dbReference type="EMBL" id="MKHE01000030">
    <property type="protein sequence ID" value="OWK00795.1"/>
    <property type="molecule type" value="Genomic_DNA"/>
</dbReference>
<feature type="DNA-binding region" description="Homeobox" evidence="7">
    <location>
        <begin position="226"/>
        <end position="280"/>
    </location>
</feature>
<evidence type="ECO:0000259" key="10">
    <source>
        <dbReference type="PROSITE" id="PS50071"/>
    </source>
</evidence>
<evidence type="ECO:0000313" key="12">
    <source>
        <dbReference type="Proteomes" id="UP000242450"/>
    </source>
</evidence>
<feature type="region of interest" description="Disordered" evidence="9">
    <location>
        <begin position="278"/>
        <end position="394"/>
    </location>
</feature>
<feature type="region of interest" description="Disordered" evidence="9">
    <location>
        <begin position="180"/>
        <end position="228"/>
    </location>
</feature>
<protein>
    <recommendedName>
        <fullName evidence="5">Pancreas/duodenum homeobox protein 1</fullName>
    </recommendedName>
    <alternativeName>
        <fullName evidence="6">Insulin promoter factor 1</fullName>
    </alternativeName>
</protein>
<dbReference type="GO" id="GO:0009893">
    <property type="term" value="P:positive regulation of metabolic process"/>
    <property type="evidence" value="ECO:0007669"/>
    <property type="project" value="UniProtKB-ARBA"/>
</dbReference>
<evidence type="ECO:0000313" key="11">
    <source>
        <dbReference type="EMBL" id="OWK00795.1"/>
    </source>
</evidence>
<feature type="compositionally biased region" description="Pro residues" evidence="9">
    <location>
        <begin position="384"/>
        <end position="394"/>
    </location>
</feature>
<comment type="caution">
    <text evidence="11">The sequence shown here is derived from an EMBL/GenBank/DDBJ whole genome shotgun (WGS) entry which is preliminary data.</text>
</comment>
<dbReference type="PANTHER" id="PTHR45664:SF12">
    <property type="entry name" value="PANCREAS_DUODENUM HOMEOBOX PROTEIN 1"/>
    <property type="match status" value="1"/>
</dbReference>
<evidence type="ECO:0000256" key="6">
    <source>
        <dbReference type="ARBA" id="ARBA00042152"/>
    </source>
</evidence>
<dbReference type="InterPro" id="IPR009057">
    <property type="entry name" value="Homeodomain-like_sf"/>
</dbReference>
<organism evidence="11 12">
    <name type="scientific">Cervus elaphus hippelaphus</name>
    <name type="common">European red deer</name>
    <dbReference type="NCBI Taxonomy" id="46360"/>
    <lineage>
        <taxon>Eukaryota</taxon>
        <taxon>Metazoa</taxon>
        <taxon>Chordata</taxon>
        <taxon>Craniata</taxon>
        <taxon>Vertebrata</taxon>
        <taxon>Euteleostomi</taxon>
        <taxon>Mammalia</taxon>
        <taxon>Eutheria</taxon>
        <taxon>Laurasiatheria</taxon>
        <taxon>Artiodactyla</taxon>
        <taxon>Ruminantia</taxon>
        <taxon>Pecora</taxon>
        <taxon>Cervidae</taxon>
        <taxon>Cervinae</taxon>
        <taxon>Cervus</taxon>
    </lineage>
</organism>
<keyword evidence="3 7" id="KW-0539">Nucleus</keyword>
<dbReference type="Pfam" id="PF00046">
    <property type="entry name" value="Homeodomain"/>
    <property type="match status" value="1"/>
</dbReference>
<keyword evidence="2 7" id="KW-0371">Homeobox</keyword>
<dbReference type="PANTHER" id="PTHR45664">
    <property type="entry name" value="PROTEIN ZERKNUELLT 1-RELATED"/>
    <property type="match status" value="1"/>
</dbReference>
<feature type="domain" description="Homeobox" evidence="10">
    <location>
        <begin position="224"/>
        <end position="279"/>
    </location>
</feature>
<keyword evidence="12" id="KW-1185">Reference proteome</keyword>
<dbReference type="SUPFAM" id="SSF46689">
    <property type="entry name" value="Homeodomain-like"/>
    <property type="match status" value="1"/>
</dbReference>
<evidence type="ECO:0000256" key="4">
    <source>
        <dbReference type="ARBA" id="ARBA00038297"/>
    </source>
</evidence>
<evidence type="ECO:0000256" key="2">
    <source>
        <dbReference type="ARBA" id="ARBA00023155"/>
    </source>
</evidence>
<name>A0A212C473_CEREH</name>
<evidence type="ECO:0000256" key="1">
    <source>
        <dbReference type="ARBA" id="ARBA00023125"/>
    </source>
</evidence>
<dbReference type="AlphaFoldDB" id="A0A212C473"/>
<evidence type="ECO:0000256" key="3">
    <source>
        <dbReference type="ARBA" id="ARBA00023242"/>
    </source>
</evidence>
<comment type="subcellular location">
    <subcellularLocation>
        <location evidence="7 8">Nucleus</location>
    </subcellularLocation>
</comment>
<reference evidence="11 12" key="1">
    <citation type="journal article" date="2018" name="Mol. Genet. Genomics">
        <title>The red deer Cervus elaphus genome CerEla1.0: sequencing, annotating, genes, and chromosomes.</title>
        <authorList>
            <person name="Bana N.A."/>
            <person name="Nyiri A."/>
            <person name="Nagy J."/>
            <person name="Frank K."/>
            <person name="Nagy T."/>
            <person name="Steger V."/>
            <person name="Schiller M."/>
            <person name="Lakatos P."/>
            <person name="Sugar L."/>
            <person name="Horn P."/>
            <person name="Barta E."/>
            <person name="Orosz L."/>
        </authorList>
    </citation>
    <scope>NUCLEOTIDE SEQUENCE [LARGE SCALE GENOMIC DNA]</scope>
    <source>
        <strain evidence="11">Hungarian</strain>
    </source>
</reference>
<accession>A0A212C473</accession>
<dbReference type="SMART" id="SM00389">
    <property type="entry name" value="HOX"/>
    <property type="match status" value="1"/>
</dbReference>
<dbReference type="OrthoDB" id="6159439at2759"/>
<feature type="region of interest" description="Disordered" evidence="9">
    <location>
        <begin position="31"/>
        <end position="75"/>
    </location>
</feature>
<evidence type="ECO:0000256" key="9">
    <source>
        <dbReference type="SAM" id="MobiDB-lite"/>
    </source>
</evidence>
<evidence type="ECO:0000256" key="8">
    <source>
        <dbReference type="RuleBase" id="RU000682"/>
    </source>
</evidence>
<dbReference type="Gene3D" id="1.10.10.60">
    <property type="entry name" value="Homeodomain-like"/>
    <property type="match status" value="1"/>
</dbReference>
<dbReference type="FunFam" id="1.10.10.60:FF:000176">
    <property type="entry name" value="pancreas/duodenum homeobox protein 1"/>
    <property type="match status" value="1"/>
</dbReference>
<dbReference type="PRINTS" id="PR00024">
    <property type="entry name" value="HOMEOBOX"/>
</dbReference>
<sequence length="394" mass="43155">MNREEQYYAATQLYKDPCAFQRGPAPDFSASPPACLYMGRQPPPPPPPPPPFPGALGALEQGSPPDISPYEVPPLADDPAMAHLHHHLPAQLALAHPPAGPFQDGAEPGALEEPGRVQLPFPWMKSTKAHAWKGQWAGESAHAPPPSRSVLTRSPFDCPCLKALPRTLSRWLDLGGQSGWERARAEGPGCKGGSRREEPGVGGGEAPHSRAMSPAGGAYAAEPEENKRTRTAYTRAQLLELEKEFLFNKYISRPRRVELAVMLNLTERHIKIWFQNRRMNGGGGREEMLLPVEAGPPGDQGDPGRRRRTDPTRQVGLEDSEEGNELRAPSEPRGASPDRMGRAVPQPRPPKPRVRLDVRSQSTWRPSTMGWRTRTASRGRPELPAEPPRGPGFG</sequence>
<dbReference type="GO" id="GO:0000978">
    <property type="term" value="F:RNA polymerase II cis-regulatory region sequence-specific DNA binding"/>
    <property type="evidence" value="ECO:0007669"/>
    <property type="project" value="TreeGrafter"/>
</dbReference>
<dbReference type="InterPro" id="IPR001356">
    <property type="entry name" value="HD"/>
</dbReference>
<proteinExistence type="inferred from homology"/>
<dbReference type="GO" id="GO:0005634">
    <property type="term" value="C:nucleus"/>
    <property type="evidence" value="ECO:0007669"/>
    <property type="project" value="UniProtKB-SubCell"/>
</dbReference>
<dbReference type="PROSITE" id="PS50071">
    <property type="entry name" value="HOMEOBOX_2"/>
    <property type="match status" value="1"/>
</dbReference>
<evidence type="ECO:0000256" key="5">
    <source>
        <dbReference type="ARBA" id="ARBA00040412"/>
    </source>
</evidence>
<comment type="similarity">
    <text evidence="4">Belongs to the Antp homeobox family. IPF1/XlHbox-8 subfamily.</text>
</comment>
<dbReference type="CDD" id="cd00086">
    <property type="entry name" value="homeodomain"/>
    <property type="match status" value="1"/>
</dbReference>
<gene>
    <name evidence="11" type="ORF">Celaphus_00016628</name>
</gene>
<dbReference type="InterPro" id="IPR020479">
    <property type="entry name" value="HD_metazoa"/>
</dbReference>
<dbReference type="GO" id="GO:0000981">
    <property type="term" value="F:DNA-binding transcription factor activity, RNA polymerase II-specific"/>
    <property type="evidence" value="ECO:0007669"/>
    <property type="project" value="TreeGrafter"/>
</dbReference>
<feature type="compositionally biased region" description="Pro residues" evidence="9">
    <location>
        <begin position="41"/>
        <end position="53"/>
    </location>
</feature>
<evidence type="ECO:0000256" key="7">
    <source>
        <dbReference type="PROSITE-ProRule" id="PRU00108"/>
    </source>
</evidence>